<dbReference type="GeneID" id="94196357"/>
<evidence type="ECO:0000313" key="2">
    <source>
        <dbReference type="Proteomes" id="UP001497744"/>
    </source>
</evidence>
<comment type="caution">
    <text evidence="1">The sequence shown here is derived from an EMBL/GenBank/DDBJ whole genome shotgun (WGS) entry which is preliminary data.</text>
</comment>
<gene>
    <name evidence="1" type="ORF">BcabD6B2_43110</name>
</gene>
<name>A0AAV4LXE9_BABCB</name>
<sequence>MTQLGAARRDAEGASAAREPALHRLDVERLFVETDEMTVLKTLQSMHLANYQLGSEIKGVMTEEIEAITVYAGNMLGMCSQVRQTQAALNELGRRCRAFELGEPTAAGGVSGEEDFGRLAERFAAVQEQGGSVEELFEGVDRLGRVGALLQSVQTLQQLSMENFRLLKRNQLLQSYRLLRVRSPVLVGLAVQLAQRGSEVDLSWGNEVVGAREGEGDLLAAVVSRRQRLGGVDVEHLQRLIHELPSVVNYNMSKLLRKCHVALGSSDLELLVEASLCLLMSNERYSRDAGHLWARRMNALKAWASRLVLGSLSGCEEVLAQLLTSAMYSMFCRSVDGAALARLRRLVEKPQAGEGGATAAPSLAASTPPSTEEFWQEALGLVRRHFERVELEDVVEFYEQLKAAIVASRKTSEQDELLRDVFAAVGVHLKKELVKTSVEMLAQVKDTYSECARATALGAVAAIERRLEARELCISQLKALGGFVAKAEPGVVSEVNDRLTDALVRVHTGVCALPGPAADGGVLGTYDEEGSVPRWLQATGTGNLVLDAEALWPQLGGAAAAVLEEIAKKCVVPLEGDDRVVRTLIGVGALGSQYALLGVRAFPRALKTACLEYWISLCDDLAAGEKAALVLCFKDSEIAGATGPLVDRVGALTAELGEEQLSAHTAAYEALRNLI</sequence>
<proteinExistence type="predicted"/>
<dbReference type="RefSeq" id="XP_067716945.1">
    <property type="nucleotide sequence ID" value="XM_067860844.1"/>
</dbReference>
<organism evidence="1 2">
    <name type="scientific">Babesia caballi</name>
    <dbReference type="NCBI Taxonomy" id="5871"/>
    <lineage>
        <taxon>Eukaryota</taxon>
        <taxon>Sar</taxon>
        <taxon>Alveolata</taxon>
        <taxon>Apicomplexa</taxon>
        <taxon>Aconoidasida</taxon>
        <taxon>Piroplasmida</taxon>
        <taxon>Babesiidae</taxon>
        <taxon>Babesia</taxon>
    </lineage>
</organism>
<accession>A0AAV4LXE9</accession>
<keyword evidence="2" id="KW-1185">Reference proteome</keyword>
<evidence type="ECO:0000313" key="1">
    <source>
        <dbReference type="EMBL" id="GIX64876.1"/>
    </source>
</evidence>
<dbReference type="Proteomes" id="UP001497744">
    <property type="component" value="Unassembled WGS sequence"/>
</dbReference>
<dbReference type="AlphaFoldDB" id="A0AAV4LXE9"/>
<reference evidence="1 2" key="1">
    <citation type="submission" date="2021-06" db="EMBL/GenBank/DDBJ databases">
        <title>Genome sequence of Babesia caballi.</title>
        <authorList>
            <person name="Yamagishi J."/>
            <person name="Kidaka T."/>
            <person name="Ochi A."/>
        </authorList>
    </citation>
    <scope>NUCLEOTIDE SEQUENCE [LARGE SCALE GENOMIC DNA]</scope>
    <source>
        <strain evidence="1">USDA-D6B2</strain>
    </source>
</reference>
<dbReference type="EMBL" id="BPLF01000003">
    <property type="protein sequence ID" value="GIX64876.1"/>
    <property type="molecule type" value="Genomic_DNA"/>
</dbReference>
<protein>
    <submittedName>
        <fullName evidence="1">Glutamate racemase</fullName>
    </submittedName>
</protein>